<feature type="chain" id="PRO_5022932161" evidence="1">
    <location>
        <begin position="34"/>
        <end position="347"/>
    </location>
</feature>
<keyword evidence="1" id="KW-0732">Signal</keyword>
<comment type="caution">
    <text evidence="2">The sequence shown here is derived from an EMBL/GenBank/DDBJ whole genome shotgun (WGS) entry which is preliminary data.</text>
</comment>
<dbReference type="Proteomes" id="UP000309544">
    <property type="component" value="Unassembled WGS sequence"/>
</dbReference>
<dbReference type="InterPro" id="IPR007433">
    <property type="entry name" value="DUF481"/>
</dbReference>
<dbReference type="AlphaFoldDB" id="A0A5C4S325"/>
<name>A0A5C4S325_PROVB</name>
<organism evidence="2 3">
    <name type="scientific">Prosthecochloris vibrioformis</name>
    <name type="common">Chlorobium vibrioforme</name>
    <dbReference type="NCBI Taxonomy" id="1098"/>
    <lineage>
        <taxon>Bacteria</taxon>
        <taxon>Pseudomonadati</taxon>
        <taxon>Chlorobiota</taxon>
        <taxon>Chlorobiia</taxon>
        <taxon>Chlorobiales</taxon>
        <taxon>Chlorobiaceae</taxon>
        <taxon>Prosthecochloris</taxon>
    </lineage>
</organism>
<gene>
    <name evidence="2" type="ORF">FGF68_00715</name>
</gene>
<keyword evidence="3" id="KW-1185">Reference proteome</keyword>
<protein>
    <submittedName>
        <fullName evidence="2">DUF481 domain-containing protein</fullName>
    </submittedName>
</protein>
<accession>A0A5C4S325</accession>
<sequence length="347" mass="39293">MPVHMKTLSFLQRFTAATALLSLFSLPNFPLMAADRLVLANGDHVQGDLTSMKEGQLFFVTPYAGELSIAWDQVRELVSDDPVGVLLEDGQMLEVTEFLQSGEGEVMLGSLEVPRSSILQLNPSDWEVGNGYYLGGAVDLALKIDRGNTRSEEADIAADVEWRKKQHRLRFLGELEYDLSENEESRKQWFTQFKYDNFVSTHWYYGASTLLQRDYIEEPETLLSVGPYIGREFIRSAATNLSAEAGVDYVSEGYRSEADRDYWAAAWSIDADHYLLPSVLQVYHRMKAFANIDELGNLVLDTWTGVRIPMKGGFVTSAELKAEYDGGAVEDTKAWDTTWRLKFGYRW</sequence>
<dbReference type="EMBL" id="VDCI01000001">
    <property type="protein sequence ID" value="TNJ37735.1"/>
    <property type="molecule type" value="Genomic_DNA"/>
</dbReference>
<evidence type="ECO:0000256" key="1">
    <source>
        <dbReference type="SAM" id="SignalP"/>
    </source>
</evidence>
<feature type="signal peptide" evidence="1">
    <location>
        <begin position="1"/>
        <end position="33"/>
    </location>
</feature>
<dbReference type="Pfam" id="PF04338">
    <property type="entry name" value="DUF481"/>
    <property type="match status" value="1"/>
</dbReference>
<proteinExistence type="predicted"/>
<evidence type="ECO:0000313" key="3">
    <source>
        <dbReference type="Proteomes" id="UP000309544"/>
    </source>
</evidence>
<evidence type="ECO:0000313" key="2">
    <source>
        <dbReference type="EMBL" id="TNJ37735.1"/>
    </source>
</evidence>
<reference evidence="2 3" key="1">
    <citation type="submission" date="2019-05" db="EMBL/GenBank/DDBJ databases">
        <title>Draft Whole-Genome sequence of the green sulfur bacterium Prosthecochloris vibrioformis DSM 260.</title>
        <authorList>
            <person name="Meyer T.E."/>
            <person name="Kyndt J.A."/>
        </authorList>
    </citation>
    <scope>NUCLEOTIDE SEQUENCE [LARGE SCALE GENOMIC DNA]</scope>
    <source>
        <strain evidence="2 3">DSM 260</strain>
    </source>
</reference>